<evidence type="ECO:0000313" key="3">
    <source>
        <dbReference type="EMBL" id="SDO31816.1"/>
    </source>
</evidence>
<sequence length="213" mass="22525">MNGRMCIVSRHSMEPEALIRFVLGPERQAVPDLKRKLPGRGAHIEGRRSVVEEAVRRRLLQRALRSDLSGTERLADELDALLVRSAVGALAMARKAGQVVTGSAKVEAALRAGGAIGLVHAREAAEDGIRKLGQARHAATVTGQGGVVPTYRLLGTNELGLAMGDGNVVHAAILTGSAGSALLKRLEALQTYRGESHGSNDANDQRDLHEAAP</sequence>
<dbReference type="OrthoDB" id="9799836at2"/>
<reference evidence="3 4" key="1">
    <citation type="submission" date="2016-10" db="EMBL/GenBank/DDBJ databases">
        <authorList>
            <person name="de Groot N.N."/>
        </authorList>
    </citation>
    <scope>NUCLEOTIDE SEQUENCE [LARGE SCALE GENOMIC DNA]</scope>
    <source>
        <strain evidence="4">L7-484,KACC 16230,DSM 25025</strain>
    </source>
</reference>
<dbReference type="Gene3D" id="3.30.1230.10">
    <property type="entry name" value="YlxR-like"/>
    <property type="match status" value="1"/>
</dbReference>
<dbReference type="PANTHER" id="PTHR34215">
    <property type="entry name" value="BLL0784 PROTEIN"/>
    <property type="match status" value="1"/>
</dbReference>
<evidence type="ECO:0000256" key="1">
    <source>
        <dbReference type="SAM" id="MobiDB-lite"/>
    </source>
</evidence>
<dbReference type="NCBIfam" id="NF006622">
    <property type="entry name" value="PRK09190.1"/>
    <property type="match status" value="1"/>
</dbReference>
<dbReference type="InterPro" id="IPR035931">
    <property type="entry name" value="YlxR-like_sf"/>
</dbReference>
<dbReference type="AlphaFoldDB" id="A0A1H0IKF3"/>
<dbReference type="Gene3D" id="3.30.1330.30">
    <property type="match status" value="1"/>
</dbReference>
<evidence type="ECO:0000313" key="4">
    <source>
        <dbReference type="Proteomes" id="UP000198793"/>
    </source>
</evidence>
<dbReference type="InterPro" id="IPR029064">
    <property type="entry name" value="Ribosomal_eL30-like_sf"/>
</dbReference>
<gene>
    <name evidence="3" type="ORF">SAMN05192530_105198</name>
</gene>
<dbReference type="SUPFAM" id="SSF64376">
    <property type="entry name" value="YlxR-like"/>
    <property type="match status" value="1"/>
</dbReference>
<dbReference type="Pfam" id="PF04296">
    <property type="entry name" value="YlxR"/>
    <property type="match status" value="1"/>
</dbReference>
<dbReference type="EMBL" id="FNIT01000005">
    <property type="protein sequence ID" value="SDO31816.1"/>
    <property type="molecule type" value="Genomic_DNA"/>
</dbReference>
<dbReference type="STRING" id="1166073.SAMN05192530_105198"/>
<keyword evidence="4" id="KW-1185">Reference proteome</keyword>
<dbReference type="InterPro" id="IPR037465">
    <property type="entry name" value="YlxR"/>
</dbReference>
<name>A0A1H0IKF3_9HYPH</name>
<protein>
    <recommendedName>
        <fullName evidence="2">YlxR domain-containing protein</fullName>
    </recommendedName>
</protein>
<feature type="domain" description="YlxR" evidence="2">
    <location>
        <begin position="4"/>
        <end position="78"/>
    </location>
</feature>
<dbReference type="SUPFAM" id="SSF55315">
    <property type="entry name" value="L30e-like"/>
    <property type="match status" value="1"/>
</dbReference>
<organism evidence="3 4">
    <name type="scientific">Aureimonas jatrophae</name>
    <dbReference type="NCBI Taxonomy" id="1166073"/>
    <lineage>
        <taxon>Bacteria</taxon>
        <taxon>Pseudomonadati</taxon>
        <taxon>Pseudomonadota</taxon>
        <taxon>Alphaproteobacteria</taxon>
        <taxon>Hyphomicrobiales</taxon>
        <taxon>Aurantimonadaceae</taxon>
        <taxon>Aureimonas</taxon>
    </lineage>
</organism>
<accession>A0A1H0IKF3</accession>
<proteinExistence type="predicted"/>
<dbReference type="PANTHER" id="PTHR34215:SF1">
    <property type="entry name" value="YLXR DOMAIN-CONTAINING PROTEIN"/>
    <property type="match status" value="1"/>
</dbReference>
<dbReference type="Proteomes" id="UP000198793">
    <property type="component" value="Unassembled WGS sequence"/>
</dbReference>
<dbReference type="InterPro" id="IPR007393">
    <property type="entry name" value="YlxR_dom"/>
</dbReference>
<feature type="region of interest" description="Disordered" evidence="1">
    <location>
        <begin position="194"/>
        <end position="213"/>
    </location>
</feature>
<evidence type="ECO:0000259" key="2">
    <source>
        <dbReference type="Pfam" id="PF04296"/>
    </source>
</evidence>